<dbReference type="Pfam" id="PF07388">
    <property type="entry name" value="A-2_8-polyST"/>
    <property type="match status" value="1"/>
</dbReference>
<comment type="caution">
    <text evidence="1">The sequence shown here is derived from an EMBL/GenBank/DDBJ whole genome shotgun (WGS) entry which is preliminary data.</text>
</comment>
<dbReference type="RefSeq" id="WP_344306784.1">
    <property type="nucleotide sequence ID" value="NZ_BAAANO010000005.1"/>
</dbReference>
<accession>A0ABP5EK68</accession>
<organism evidence="1 2">
    <name type="scientific">Brevibacterium samyangense</name>
    <dbReference type="NCBI Taxonomy" id="366888"/>
    <lineage>
        <taxon>Bacteria</taxon>
        <taxon>Bacillati</taxon>
        <taxon>Actinomycetota</taxon>
        <taxon>Actinomycetes</taxon>
        <taxon>Micrococcales</taxon>
        <taxon>Brevibacteriaceae</taxon>
        <taxon>Brevibacterium</taxon>
    </lineage>
</organism>
<protein>
    <submittedName>
        <fullName evidence="1">Alpha-2,8-polysialyltransferase family protein</fullName>
    </submittedName>
</protein>
<sequence>MKQVFLASTYFQVVCLSAGIDAGEYDRPPHLRLYGAELDFPEWTAPSERILLLSNNAQVLELTAQLDSAAGLAPALRSFDRIVHLNEAIAPTHPSSWVPQEADLPMLRRFLGDLWDLREEPVELVLESPQVNPAIALGRVFRDSVIRVHSDGLMSYGPTRNKIPLGNGQRVSTLHHLPLVEGVTPRLLDEFDAVAVPLSVAAFRAKVAEVAEAIRDELSVLDGMRGPGTAFAVGQYLAALGLLSEQEEEALHVSMIQEAADRGFDTLVFKPHPAAPPATLVPLHEAADRLGIRLVPFSSPAIAEAVFEHLEPGLVLGCFSTALATARRFYGIPVLALGTEILLERITPFQNSNRIPVTLMRELADGTARERTPVESRELQSLVDAVGYAMLSEVVPHFRSRATEYLSRIIGTEAMIYFKRRRLSTLGLPGGRPERTTVAASVRRTGRLGVNTARFKLREARAVRKAKRA</sequence>
<evidence type="ECO:0000313" key="1">
    <source>
        <dbReference type="EMBL" id="GAA2000675.1"/>
    </source>
</evidence>
<proteinExistence type="predicted"/>
<keyword evidence="2" id="KW-1185">Reference proteome</keyword>
<name>A0ABP5EK68_9MICO</name>
<dbReference type="EMBL" id="BAAANO010000005">
    <property type="protein sequence ID" value="GAA2000675.1"/>
    <property type="molecule type" value="Genomic_DNA"/>
</dbReference>
<dbReference type="Proteomes" id="UP001500755">
    <property type="component" value="Unassembled WGS sequence"/>
</dbReference>
<evidence type="ECO:0000313" key="2">
    <source>
        <dbReference type="Proteomes" id="UP001500755"/>
    </source>
</evidence>
<dbReference type="InterPro" id="IPR010866">
    <property type="entry name" value="A-2_8-polyST"/>
</dbReference>
<gene>
    <name evidence="1" type="ORF">GCM10009755_05700</name>
</gene>
<reference evidence="2" key="1">
    <citation type="journal article" date="2019" name="Int. J. Syst. Evol. Microbiol.">
        <title>The Global Catalogue of Microorganisms (GCM) 10K type strain sequencing project: providing services to taxonomists for standard genome sequencing and annotation.</title>
        <authorList>
            <consortium name="The Broad Institute Genomics Platform"/>
            <consortium name="The Broad Institute Genome Sequencing Center for Infectious Disease"/>
            <person name="Wu L."/>
            <person name="Ma J."/>
        </authorList>
    </citation>
    <scope>NUCLEOTIDE SEQUENCE [LARGE SCALE GENOMIC DNA]</scope>
    <source>
        <strain evidence="2">JCM 14546</strain>
    </source>
</reference>